<organism evidence="2 3">
    <name type="scientific">Volvox reticuliferus</name>
    <dbReference type="NCBI Taxonomy" id="1737510"/>
    <lineage>
        <taxon>Eukaryota</taxon>
        <taxon>Viridiplantae</taxon>
        <taxon>Chlorophyta</taxon>
        <taxon>core chlorophytes</taxon>
        <taxon>Chlorophyceae</taxon>
        <taxon>CS clade</taxon>
        <taxon>Chlamydomonadales</taxon>
        <taxon>Volvocaceae</taxon>
        <taxon>Volvox</taxon>
    </lineage>
</organism>
<evidence type="ECO:0000256" key="1">
    <source>
        <dbReference type="SAM" id="MobiDB-lite"/>
    </source>
</evidence>
<evidence type="ECO:0000313" key="2">
    <source>
        <dbReference type="EMBL" id="GIM13341.1"/>
    </source>
</evidence>
<dbReference type="Proteomes" id="UP000722791">
    <property type="component" value="Unassembled WGS sequence"/>
</dbReference>
<dbReference type="AlphaFoldDB" id="A0A8J4GTN7"/>
<gene>
    <name evidence="2" type="ORF">Vretimale_16507</name>
</gene>
<proteinExistence type="predicted"/>
<reference evidence="2" key="1">
    <citation type="journal article" date="2021" name="Proc. Natl. Acad. Sci. U.S.A.">
        <title>Three genomes in the algal genus Volvox reveal the fate of a haploid sex-determining region after a transition to homothallism.</title>
        <authorList>
            <person name="Yamamoto K."/>
            <person name="Hamaji T."/>
            <person name="Kawai-Toyooka H."/>
            <person name="Matsuzaki R."/>
            <person name="Takahashi F."/>
            <person name="Nishimura Y."/>
            <person name="Kawachi M."/>
            <person name="Noguchi H."/>
            <person name="Minakuchi Y."/>
            <person name="Umen J.G."/>
            <person name="Toyoda A."/>
            <person name="Nozaki H."/>
        </authorList>
    </citation>
    <scope>NUCLEOTIDE SEQUENCE</scope>
    <source>
        <strain evidence="2">NIES-3785</strain>
    </source>
</reference>
<sequence>MAPKSTNIDGSTIAGDELVDIISPTKKLQSDEVLEPEKPKFPPDEAFDLEKLIFPARRRLARIIDDDDGQVGKLHDLTLETPPRSPKSIDITEDSCDLSPPKQAESFIYEARRRWHGVDI</sequence>
<comment type="caution">
    <text evidence="2">The sequence shown here is derived from an EMBL/GenBank/DDBJ whole genome shotgun (WGS) entry which is preliminary data.</text>
</comment>
<name>A0A8J4GTN7_9CHLO</name>
<protein>
    <submittedName>
        <fullName evidence="2">Uncharacterized protein</fullName>
    </submittedName>
</protein>
<dbReference type="EMBL" id="BNCQ01000048">
    <property type="protein sequence ID" value="GIM13341.1"/>
    <property type="molecule type" value="Genomic_DNA"/>
</dbReference>
<feature type="region of interest" description="Disordered" evidence="1">
    <location>
        <begin position="74"/>
        <end position="100"/>
    </location>
</feature>
<evidence type="ECO:0000313" key="3">
    <source>
        <dbReference type="Proteomes" id="UP000722791"/>
    </source>
</evidence>
<accession>A0A8J4GTN7</accession>